<dbReference type="OrthoDB" id="3932250at2759"/>
<keyword evidence="2" id="KW-1185">Reference proteome</keyword>
<organism evidence="1 2">
    <name type="scientific">Lentithecium fluviatile CBS 122367</name>
    <dbReference type="NCBI Taxonomy" id="1168545"/>
    <lineage>
        <taxon>Eukaryota</taxon>
        <taxon>Fungi</taxon>
        <taxon>Dikarya</taxon>
        <taxon>Ascomycota</taxon>
        <taxon>Pezizomycotina</taxon>
        <taxon>Dothideomycetes</taxon>
        <taxon>Pleosporomycetidae</taxon>
        <taxon>Pleosporales</taxon>
        <taxon>Massarineae</taxon>
        <taxon>Lentitheciaceae</taxon>
        <taxon>Lentithecium</taxon>
    </lineage>
</organism>
<reference evidence="1" key="1">
    <citation type="journal article" date="2020" name="Stud. Mycol.">
        <title>101 Dothideomycetes genomes: a test case for predicting lifestyles and emergence of pathogens.</title>
        <authorList>
            <person name="Haridas S."/>
            <person name="Albert R."/>
            <person name="Binder M."/>
            <person name="Bloem J."/>
            <person name="Labutti K."/>
            <person name="Salamov A."/>
            <person name="Andreopoulos B."/>
            <person name="Baker S."/>
            <person name="Barry K."/>
            <person name="Bills G."/>
            <person name="Bluhm B."/>
            <person name="Cannon C."/>
            <person name="Castanera R."/>
            <person name="Culley D."/>
            <person name="Daum C."/>
            <person name="Ezra D."/>
            <person name="Gonzalez J."/>
            <person name="Henrissat B."/>
            <person name="Kuo A."/>
            <person name="Liang C."/>
            <person name="Lipzen A."/>
            <person name="Lutzoni F."/>
            <person name="Magnuson J."/>
            <person name="Mondo S."/>
            <person name="Nolan M."/>
            <person name="Ohm R."/>
            <person name="Pangilinan J."/>
            <person name="Park H.-J."/>
            <person name="Ramirez L."/>
            <person name="Alfaro M."/>
            <person name="Sun H."/>
            <person name="Tritt A."/>
            <person name="Yoshinaga Y."/>
            <person name="Zwiers L.-H."/>
            <person name="Turgeon B."/>
            <person name="Goodwin S."/>
            <person name="Spatafora J."/>
            <person name="Crous P."/>
            <person name="Grigoriev I."/>
        </authorList>
    </citation>
    <scope>NUCLEOTIDE SEQUENCE</scope>
    <source>
        <strain evidence="1">CBS 122367</strain>
    </source>
</reference>
<dbReference type="EMBL" id="MU005576">
    <property type="protein sequence ID" value="KAF2686899.1"/>
    <property type="molecule type" value="Genomic_DNA"/>
</dbReference>
<dbReference type="AlphaFoldDB" id="A0A6G1J9T5"/>
<proteinExistence type="predicted"/>
<protein>
    <submittedName>
        <fullName evidence="1">Uncharacterized protein</fullName>
    </submittedName>
</protein>
<accession>A0A6G1J9T5</accession>
<evidence type="ECO:0000313" key="2">
    <source>
        <dbReference type="Proteomes" id="UP000799291"/>
    </source>
</evidence>
<name>A0A6G1J9T5_9PLEO</name>
<gene>
    <name evidence="1" type="ORF">K458DRAFT_386864</name>
</gene>
<sequence length="91" mass="9805">MAPRLAPIVRLPITTFSLAGKRTPAFARFNSNTSSSRAARVIEMAAQAEKPSALETAVPVMWAVCGGLIYTAWNRVEEKSGAECVDKLLIV</sequence>
<evidence type="ECO:0000313" key="1">
    <source>
        <dbReference type="EMBL" id="KAF2686899.1"/>
    </source>
</evidence>
<dbReference type="Proteomes" id="UP000799291">
    <property type="component" value="Unassembled WGS sequence"/>
</dbReference>